<dbReference type="InterPro" id="IPR006124">
    <property type="entry name" value="Metalloenzyme"/>
</dbReference>
<evidence type="ECO:0000256" key="1">
    <source>
        <dbReference type="SAM" id="SignalP"/>
    </source>
</evidence>
<dbReference type="Gene3D" id="3.40.720.10">
    <property type="entry name" value="Alkaline Phosphatase, subunit A"/>
    <property type="match status" value="2"/>
</dbReference>
<dbReference type="PANTHER" id="PTHR10151:SF120">
    <property type="entry name" value="BIS(5'-ADENOSYL)-TRIPHOSPHATASE"/>
    <property type="match status" value="1"/>
</dbReference>
<protein>
    <submittedName>
        <fullName evidence="3">Alkaline phosphatase family protein</fullName>
    </submittedName>
</protein>
<dbReference type="PANTHER" id="PTHR10151">
    <property type="entry name" value="ECTONUCLEOTIDE PYROPHOSPHATASE/PHOSPHODIESTERASE"/>
    <property type="match status" value="1"/>
</dbReference>
<organism evidence="3 4">
    <name type="scientific">Microbulbifer echini</name>
    <dbReference type="NCBI Taxonomy" id="1529067"/>
    <lineage>
        <taxon>Bacteria</taxon>
        <taxon>Pseudomonadati</taxon>
        <taxon>Pseudomonadota</taxon>
        <taxon>Gammaproteobacteria</taxon>
        <taxon>Cellvibrionales</taxon>
        <taxon>Microbulbiferaceae</taxon>
        <taxon>Microbulbifer</taxon>
    </lineage>
</organism>
<dbReference type="PROSITE" id="PS51642">
    <property type="entry name" value="HEMOPEXIN_2"/>
    <property type="match status" value="2"/>
</dbReference>
<accession>A0ABV4NSX2</accession>
<feature type="chain" id="PRO_5047105257" evidence="1">
    <location>
        <begin position="23"/>
        <end position="586"/>
    </location>
</feature>
<dbReference type="InterPro" id="IPR017850">
    <property type="entry name" value="Alkaline_phosphatase_core_sf"/>
</dbReference>
<gene>
    <name evidence="3" type="ORF">ACCI51_16120</name>
</gene>
<proteinExistence type="predicted"/>
<dbReference type="Proteomes" id="UP001569414">
    <property type="component" value="Unassembled WGS sequence"/>
</dbReference>
<keyword evidence="1" id="KW-0732">Signal</keyword>
<comment type="caution">
    <text evidence="3">The sequence shown here is derived from an EMBL/GenBank/DDBJ whole genome shotgun (WGS) entry which is preliminary data.</text>
</comment>
<feature type="domain" description="Metalloenzyme" evidence="2">
    <location>
        <begin position="39"/>
        <end position="232"/>
    </location>
</feature>
<dbReference type="EMBL" id="JBGMEL010000018">
    <property type="protein sequence ID" value="MFA0792076.1"/>
    <property type="molecule type" value="Genomic_DNA"/>
</dbReference>
<dbReference type="SMART" id="SM00120">
    <property type="entry name" value="HX"/>
    <property type="match status" value="4"/>
</dbReference>
<feature type="signal peptide" evidence="1">
    <location>
        <begin position="1"/>
        <end position="22"/>
    </location>
</feature>
<evidence type="ECO:0000313" key="4">
    <source>
        <dbReference type="Proteomes" id="UP001569414"/>
    </source>
</evidence>
<dbReference type="RefSeq" id="WP_371844487.1">
    <property type="nucleotide sequence ID" value="NZ_JBGMEL010000018.1"/>
</dbReference>
<evidence type="ECO:0000259" key="2">
    <source>
        <dbReference type="Pfam" id="PF01676"/>
    </source>
</evidence>
<dbReference type="SUPFAM" id="SSF53649">
    <property type="entry name" value="Alkaline phosphatase-like"/>
    <property type="match status" value="1"/>
</dbReference>
<reference evidence="3 4" key="1">
    <citation type="submission" date="2024-08" db="EMBL/GenBank/DDBJ databases">
        <authorList>
            <person name="Ishaq N."/>
        </authorList>
    </citation>
    <scope>NUCLEOTIDE SEQUENCE [LARGE SCALE GENOMIC DNA]</scope>
    <source>
        <strain evidence="3 4">JCM 30400</strain>
    </source>
</reference>
<dbReference type="Gene3D" id="2.110.10.10">
    <property type="entry name" value="Hemopexin-like domain"/>
    <property type="match status" value="2"/>
</dbReference>
<evidence type="ECO:0000313" key="3">
    <source>
        <dbReference type="EMBL" id="MFA0792076.1"/>
    </source>
</evidence>
<name>A0ABV4NSX2_9GAMM</name>
<dbReference type="InterPro" id="IPR036375">
    <property type="entry name" value="Hemopexin-like_dom_sf"/>
</dbReference>
<dbReference type="InterPro" id="IPR018487">
    <property type="entry name" value="Hemopexin-like_repeat"/>
</dbReference>
<keyword evidence="4" id="KW-1185">Reference proteome</keyword>
<dbReference type="SUPFAM" id="SSF50923">
    <property type="entry name" value="Hemopexin-like domain"/>
    <property type="match status" value="1"/>
</dbReference>
<dbReference type="Pfam" id="PF01676">
    <property type="entry name" value="Metalloenzyme"/>
    <property type="match status" value="1"/>
</dbReference>
<sequence>MKRLISCLLWIMLVSSTQYVFAQNNKKVLLIGVDGLQYEKLKALDTPNYDRLILHKAYTGGINGTPNQQDTKSGPGWSTILTGVWVDKHKVATNDSGQANAIFPSLFKRIKEADNNLWVGSLSHWSPINTNFFTADLAQADLVLSGLSDADVTARGVQEISSGKVDFLFLHLDDPDGAGHSSCFGDRYNESIHTSDTQLGMLLDAVESRIARGEEWLVLVTTDHGRDSRGCGHGSQTTSEKTIFIGSNLPLNAEHSEYVEDIHNEDFDGIYGHAAQTSIAPTVLRFMDIDLKTTWKLDGNPLIGSPGIRKLISTNNTTIQWYSMDSGPVEIYQNDQLIDVTDASLQSWTDRTKAQGILDYVFVYNNTPVALRKSALDIIAGLDWSGSRAYYFRSDNQYVRYKKILDRASSDYPRTTDNNTWPGLGDYANLIVAAFKTSSEKGYFFLNDGRYLRYDLDKDRVDSGYPKLVDNNSWPGMATYANKIRAALKWPNNKVYFFLNDGNYLRYDLEEDQLDSGYPQAVNDNTWPGLGAYASEITAAHQWNSIRAYFFLKNQRYIRYSITSDQAYNGYPRTTDDDTWPGLMTP</sequence>